<evidence type="ECO:0000313" key="2">
    <source>
        <dbReference type="Proteomes" id="UP000234323"/>
    </source>
</evidence>
<proteinExistence type="predicted"/>
<comment type="caution">
    <text evidence="1">The sequence shown here is derived from an EMBL/GenBank/DDBJ whole genome shotgun (WGS) entry which is preliminary data.</text>
</comment>
<protein>
    <submittedName>
        <fullName evidence="1">Uncharacterized protein</fullName>
    </submittedName>
</protein>
<evidence type="ECO:0000313" key="1">
    <source>
        <dbReference type="EMBL" id="PKY56731.1"/>
    </source>
</evidence>
<dbReference type="AlphaFoldDB" id="A0A2I1HCW6"/>
<gene>
    <name evidence="1" type="ORF">RhiirA4_477233</name>
</gene>
<name>A0A2I1HCW6_9GLOM</name>
<reference evidence="1 2" key="1">
    <citation type="submission" date="2015-10" db="EMBL/GenBank/DDBJ databases">
        <title>Genome analyses suggest a sexual origin of heterokaryosis in a supposedly ancient asexual fungus.</title>
        <authorList>
            <person name="Ropars J."/>
            <person name="Sedzielewska K."/>
            <person name="Noel J."/>
            <person name="Charron P."/>
            <person name="Farinelli L."/>
            <person name="Marton T."/>
            <person name="Kruger M."/>
            <person name="Pelin A."/>
            <person name="Brachmann A."/>
            <person name="Corradi N."/>
        </authorList>
    </citation>
    <scope>NUCLEOTIDE SEQUENCE [LARGE SCALE GENOMIC DNA]</scope>
    <source>
        <strain evidence="1 2">A4</strain>
    </source>
</reference>
<sequence>MSETLLILNVSLELFEECGSFCLFASLRGHEWNVTLEIIKIKIHGALLVQDVIFYIEIAKKIAIKRDGLCLSNQCKATKEILQWKCSKSYEWSATYNNEKIDV</sequence>
<dbReference type="Proteomes" id="UP000234323">
    <property type="component" value="Unassembled WGS sequence"/>
</dbReference>
<organism evidence="1 2">
    <name type="scientific">Rhizophagus irregularis</name>
    <dbReference type="NCBI Taxonomy" id="588596"/>
    <lineage>
        <taxon>Eukaryota</taxon>
        <taxon>Fungi</taxon>
        <taxon>Fungi incertae sedis</taxon>
        <taxon>Mucoromycota</taxon>
        <taxon>Glomeromycotina</taxon>
        <taxon>Glomeromycetes</taxon>
        <taxon>Glomerales</taxon>
        <taxon>Glomeraceae</taxon>
        <taxon>Rhizophagus</taxon>
    </lineage>
</organism>
<dbReference type="EMBL" id="LLXI01002283">
    <property type="protein sequence ID" value="PKY56731.1"/>
    <property type="molecule type" value="Genomic_DNA"/>
</dbReference>
<keyword evidence="2" id="KW-1185">Reference proteome</keyword>
<accession>A0A2I1HCW6</accession>